<feature type="transmembrane region" description="Helical" evidence="1">
    <location>
        <begin position="179"/>
        <end position="200"/>
    </location>
</feature>
<keyword evidence="3" id="KW-1185">Reference proteome</keyword>
<feature type="transmembrane region" description="Helical" evidence="1">
    <location>
        <begin position="206"/>
        <end position="224"/>
    </location>
</feature>
<keyword evidence="1" id="KW-0812">Transmembrane</keyword>
<dbReference type="InterPro" id="IPR049500">
    <property type="entry name" value="Peptidase_M50B-like"/>
</dbReference>
<evidence type="ECO:0000256" key="1">
    <source>
        <dbReference type="SAM" id="Phobius"/>
    </source>
</evidence>
<proteinExistence type="predicted"/>
<dbReference type="EMBL" id="CP032416">
    <property type="protein sequence ID" value="AYD40748.1"/>
    <property type="molecule type" value="Genomic_DNA"/>
</dbReference>
<feature type="transmembrane region" description="Helical" evidence="1">
    <location>
        <begin position="12"/>
        <end position="32"/>
    </location>
</feature>
<accession>A0A386H5B3</accession>
<dbReference type="OrthoDB" id="258743at2"/>
<dbReference type="Proteomes" id="UP000266301">
    <property type="component" value="Chromosome"/>
</dbReference>
<name>A0A386H5B3_9CLOT</name>
<dbReference type="KEGG" id="cfer:D4Z93_09480"/>
<keyword evidence="1" id="KW-0472">Membrane</keyword>
<dbReference type="RefSeq" id="WP_119973002.1">
    <property type="nucleotide sequence ID" value="NZ_CP032416.1"/>
</dbReference>
<evidence type="ECO:0000313" key="3">
    <source>
        <dbReference type="Proteomes" id="UP000266301"/>
    </source>
</evidence>
<dbReference type="AlphaFoldDB" id="A0A386H5B3"/>
<feature type="transmembrane region" description="Helical" evidence="1">
    <location>
        <begin position="236"/>
        <end position="260"/>
    </location>
</feature>
<reference evidence="2 3" key="1">
    <citation type="journal article" date="2019" name="Int. J. Syst. Evol. Microbiol.">
        <title>Clostridium fermenticellae sp. nov., isolated from the mud in a fermentation cellar for the production of the Chinese liquor, baijiu.</title>
        <authorList>
            <person name="Xu P.X."/>
            <person name="Chai L.J."/>
            <person name="Qiu T."/>
            <person name="Zhang X.J."/>
            <person name="Lu Z.M."/>
            <person name="Xiao C."/>
            <person name="Wang S.T."/>
            <person name="Shen C.H."/>
            <person name="Shi J.S."/>
            <person name="Xu Z.H."/>
        </authorList>
    </citation>
    <scope>NUCLEOTIDE SEQUENCE [LARGE SCALE GENOMIC DNA]</scope>
    <source>
        <strain evidence="2 3">JN500901</strain>
    </source>
</reference>
<sequence>MSFLIQLFLKSFIETINLVGVIIIAGLILGILRNSALKNFQMSFGSNAVMLTGFIGVPVHELSHAIFALIFGHKIMDIKLLQRPDANGVMGYVNHSYNKNNIYQQVGNFFIGTAPIFGGAIFIIILMKYMMPAAYGDLLYILKTSLHVTVINRHAVELMLASYFGLLKVIFSPENFRNIYFYIFLFISICVSSHISLSSADIKQSYNGVAVIFIVFLMFNIFGISKYVPEFSIIKYNLLITGIMIFTIFLSLFTFIISIISRLIKS</sequence>
<organism evidence="2 3">
    <name type="scientific">Clostridium fermenticellae</name>
    <dbReference type="NCBI Taxonomy" id="2068654"/>
    <lineage>
        <taxon>Bacteria</taxon>
        <taxon>Bacillati</taxon>
        <taxon>Bacillota</taxon>
        <taxon>Clostridia</taxon>
        <taxon>Eubacteriales</taxon>
        <taxon>Clostridiaceae</taxon>
        <taxon>Clostridium</taxon>
    </lineage>
</organism>
<feature type="transmembrane region" description="Helical" evidence="1">
    <location>
        <begin position="44"/>
        <end position="71"/>
    </location>
</feature>
<evidence type="ECO:0000313" key="2">
    <source>
        <dbReference type="EMBL" id="AYD40748.1"/>
    </source>
</evidence>
<feature type="transmembrane region" description="Helical" evidence="1">
    <location>
        <begin position="109"/>
        <end position="130"/>
    </location>
</feature>
<gene>
    <name evidence="2" type="ORF">D4Z93_09480</name>
</gene>
<dbReference type="Pfam" id="PF13398">
    <property type="entry name" value="Peptidase_M50B"/>
    <property type="match status" value="1"/>
</dbReference>
<keyword evidence="1" id="KW-1133">Transmembrane helix</keyword>
<evidence type="ECO:0008006" key="4">
    <source>
        <dbReference type="Google" id="ProtNLM"/>
    </source>
</evidence>
<protein>
    <recommendedName>
        <fullName evidence="4">DUF3267 domain-containing protein</fullName>
    </recommendedName>
</protein>